<dbReference type="InterPro" id="IPR002758">
    <property type="entry name" value="Cation_antiport_E"/>
</dbReference>
<dbReference type="GO" id="GO:0008324">
    <property type="term" value="F:monoatomic cation transmembrane transporter activity"/>
    <property type="evidence" value="ECO:0007669"/>
    <property type="project" value="InterPro"/>
</dbReference>
<keyword evidence="9" id="KW-1185">Reference proteome</keyword>
<dbReference type="EMBL" id="CP031769">
    <property type="protein sequence ID" value="AXR07092.1"/>
    <property type="molecule type" value="Genomic_DNA"/>
</dbReference>
<comment type="similarity">
    <text evidence="2">Belongs to the CPA3 antiporters (TC 2.A.63) subunit E family.</text>
</comment>
<sequence length="157" mass="17725">MWVLLSGHFSVLLLSLGVASVALVLWLDWRMDEIDHEQFHIPVTSDLFLFIFKLGRLVVSSNIDVCLRIYGIRKATPTFKEIPLPFDNSLSKVIYANAITLTPGTVSMVLDKDKLLVHSISREGAEELAQGAMADIIPRIRQQDVKTVPVRKKRRTL</sequence>
<keyword evidence="5 7" id="KW-1133">Transmembrane helix</keyword>
<dbReference type="Pfam" id="PF01899">
    <property type="entry name" value="MNHE"/>
    <property type="match status" value="1"/>
</dbReference>
<dbReference type="GO" id="GO:0016853">
    <property type="term" value="F:isomerase activity"/>
    <property type="evidence" value="ECO:0007669"/>
    <property type="project" value="UniProtKB-KW"/>
</dbReference>
<organism evidence="8 9">
    <name type="scientific">Salinimonas sediminis</name>
    <dbReference type="NCBI Taxonomy" id="2303538"/>
    <lineage>
        <taxon>Bacteria</taxon>
        <taxon>Pseudomonadati</taxon>
        <taxon>Pseudomonadota</taxon>
        <taxon>Gammaproteobacteria</taxon>
        <taxon>Alteromonadales</taxon>
        <taxon>Alteromonadaceae</taxon>
        <taxon>Alteromonas/Salinimonas group</taxon>
        <taxon>Salinimonas</taxon>
    </lineage>
</organism>
<gene>
    <name evidence="8" type="ORF">D0Y50_12470</name>
</gene>
<reference evidence="8 9" key="1">
    <citation type="submission" date="2018-08" db="EMBL/GenBank/DDBJ databases">
        <title>Salinimonas sediminis sp. nov., a piezophilic bacterium isolated from a deep-sea sediment sample from the New Britain Trench.</title>
        <authorList>
            <person name="Cao J."/>
        </authorList>
    </citation>
    <scope>NUCLEOTIDE SEQUENCE [LARGE SCALE GENOMIC DNA]</scope>
    <source>
        <strain evidence="8 9">N102</strain>
    </source>
</reference>
<evidence type="ECO:0000256" key="4">
    <source>
        <dbReference type="ARBA" id="ARBA00022692"/>
    </source>
</evidence>
<evidence type="ECO:0000256" key="1">
    <source>
        <dbReference type="ARBA" id="ARBA00004651"/>
    </source>
</evidence>
<keyword evidence="3" id="KW-1003">Cell membrane</keyword>
<evidence type="ECO:0000256" key="3">
    <source>
        <dbReference type="ARBA" id="ARBA00022475"/>
    </source>
</evidence>
<dbReference type="PANTHER" id="PTHR34584:SF1">
    <property type="entry name" value="NA(+)_H(+) ANTIPORTER SUBUNIT E1"/>
    <property type="match status" value="1"/>
</dbReference>
<evidence type="ECO:0000256" key="6">
    <source>
        <dbReference type="ARBA" id="ARBA00023136"/>
    </source>
</evidence>
<dbReference type="PANTHER" id="PTHR34584">
    <property type="entry name" value="NA(+)/H(+) ANTIPORTER SUBUNIT E1"/>
    <property type="match status" value="1"/>
</dbReference>
<evidence type="ECO:0000313" key="8">
    <source>
        <dbReference type="EMBL" id="AXR07092.1"/>
    </source>
</evidence>
<evidence type="ECO:0000256" key="7">
    <source>
        <dbReference type="SAM" id="Phobius"/>
    </source>
</evidence>
<proteinExistence type="inferred from homology"/>
<keyword evidence="6 7" id="KW-0472">Membrane</keyword>
<evidence type="ECO:0000256" key="5">
    <source>
        <dbReference type="ARBA" id="ARBA00022989"/>
    </source>
</evidence>
<comment type="subcellular location">
    <subcellularLocation>
        <location evidence="1">Cell membrane</location>
        <topology evidence="1">Multi-pass membrane protein</topology>
    </subcellularLocation>
</comment>
<keyword evidence="8" id="KW-0413">Isomerase</keyword>
<name>A0A346NNI5_9ALTE</name>
<dbReference type="Proteomes" id="UP000262073">
    <property type="component" value="Chromosome"/>
</dbReference>
<feature type="transmembrane region" description="Helical" evidence="7">
    <location>
        <begin position="6"/>
        <end position="27"/>
    </location>
</feature>
<keyword evidence="4 7" id="KW-0812">Transmembrane</keyword>
<protein>
    <submittedName>
        <fullName evidence="8">DNA topoisomerase IV</fullName>
    </submittedName>
</protein>
<evidence type="ECO:0000256" key="2">
    <source>
        <dbReference type="ARBA" id="ARBA00006228"/>
    </source>
</evidence>
<accession>A0A346NNI5</accession>
<evidence type="ECO:0000313" key="9">
    <source>
        <dbReference type="Proteomes" id="UP000262073"/>
    </source>
</evidence>
<dbReference type="GO" id="GO:0005886">
    <property type="term" value="C:plasma membrane"/>
    <property type="evidence" value="ECO:0007669"/>
    <property type="project" value="UniProtKB-SubCell"/>
</dbReference>
<dbReference type="AlphaFoldDB" id="A0A346NNI5"/>
<dbReference type="KEGG" id="salm:D0Y50_12470"/>